<dbReference type="InterPro" id="IPR051713">
    <property type="entry name" value="T-cell_Activation_Regulation"/>
</dbReference>
<dbReference type="InterPro" id="IPR036179">
    <property type="entry name" value="Ig-like_dom_sf"/>
</dbReference>
<name>A0AA88MIU8_CHASR</name>
<evidence type="ECO:0000256" key="4">
    <source>
        <dbReference type="ARBA" id="ARBA00022729"/>
    </source>
</evidence>
<evidence type="ECO:0000256" key="10">
    <source>
        <dbReference type="ARBA" id="ARBA00023319"/>
    </source>
</evidence>
<dbReference type="GO" id="GO:0006955">
    <property type="term" value="P:immune response"/>
    <property type="evidence" value="ECO:0007669"/>
    <property type="project" value="TreeGrafter"/>
</dbReference>
<evidence type="ECO:0000313" key="15">
    <source>
        <dbReference type="EMBL" id="KAK2839402.1"/>
    </source>
</evidence>
<keyword evidence="10" id="KW-0393">Immunoglobulin domain</keyword>
<feature type="region of interest" description="Disordered" evidence="11">
    <location>
        <begin position="280"/>
        <end position="329"/>
    </location>
</feature>
<dbReference type="PANTHER" id="PTHR25466:SF14">
    <property type="entry name" value="BUTYROPHILIN SUBFAMILY 2 MEMBER A2-LIKE-RELATED"/>
    <property type="match status" value="1"/>
</dbReference>
<comment type="caution">
    <text evidence="15">The sequence shown here is derived from an EMBL/GenBank/DDBJ whole genome shotgun (WGS) entry which is preliminary data.</text>
</comment>
<keyword evidence="5 12" id="KW-1133">Transmembrane helix</keyword>
<evidence type="ECO:0000256" key="2">
    <source>
        <dbReference type="ARBA" id="ARBA00022475"/>
    </source>
</evidence>
<dbReference type="InterPro" id="IPR007110">
    <property type="entry name" value="Ig-like_dom"/>
</dbReference>
<sequence length="329" mass="36734">MEKRILSVFLFVFSVVFPLLHASSGNLIVNGTRGSSLFWLCHHTFNEPFQPDKCSIFWQGYKGSDIVLHVYKNGQEEFHHQHESFQNRTTIFLDQLPLGNFSLIIEKLMLQDDEIAVKVIFISEGKPAKKLCQTTLYVAAPFQEPKIEINQAENTATCSTKGGYPKPELKWTSEDGRILKLRKLPVIKKENDGTYSVISTVNITGLNNVTCEIYNPTSKETLRMSHKEPVTPPATGTIISISIIIIIIIIIMTIIFFAVVITLKARCPLPWNVPAQRTQTTGGASAEREAPCAAPGQNESYNGVSPRENQAAYRRQNSVTNDSIAANHD</sequence>
<dbReference type="AlphaFoldDB" id="A0AA88MIU8"/>
<feature type="chain" id="PRO_5041739886" description="Ig-like domain-containing protein" evidence="13">
    <location>
        <begin position="23"/>
        <end position="329"/>
    </location>
</feature>
<dbReference type="Gene3D" id="2.60.40.10">
    <property type="entry name" value="Immunoglobulins"/>
    <property type="match status" value="2"/>
</dbReference>
<evidence type="ECO:0000259" key="14">
    <source>
        <dbReference type="PROSITE" id="PS50835"/>
    </source>
</evidence>
<feature type="compositionally biased region" description="Polar residues" evidence="11">
    <location>
        <begin position="315"/>
        <end position="329"/>
    </location>
</feature>
<evidence type="ECO:0000256" key="11">
    <source>
        <dbReference type="SAM" id="MobiDB-lite"/>
    </source>
</evidence>
<feature type="transmembrane region" description="Helical" evidence="12">
    <location>
        <begin position="238"/>
        <end position="263"/>
    </location>
</feature>
<evidence type="ECO:0000256" key="7">
    <source>
        <dbReference type="ARBA" id="ARBA00023157"/>
    </source>
</evidence>
<dbReference type="EMBL" id="JAUPFM010000010">
    <property type="protein sequence ID" value="KAK2839402.1"/>
    <property type="molecule type" value="Genomic_DNA"/>
</dbReference>
<dbReference type="Pfam" id="PF22705">
    <property type="entry name" value="C2-set_3"/>
    <property type="match status" value="1"/>
</dbReference>
<dbReference type="GO" id="GO:0042130">
    <property type="term" value="P:negative regulation of T cell proliferation"/>
    <property type="evidence" value="ECO:0007669"/>
    <property type="project" value="TreeGrafter"/>
</dbReference>
<dbReference type="GO" id="GO:0031295">
    <property type="term" value="P:T cell costimulation"/>
    <property type="evidence" value="ECO:0007669"/>
    <property type="project" value="TreeGrafter"/>
</dbReference>
<protein>
    <recommendedName>
        <fullName evidence="14">Ig-like domain-containing protein</fullName>
    </recommendedName>
</protein>
<evidence type="ECO:0000313" key="16">
    <source>
        <dbReference type="Proteomes" id="UP001187415"/>
    </source>
</evidence>
<dbReference type="GO" id="GO:0007166">
    <property type="term" value="P:cell surface receptor signaling pathway"/>
    <property type="evidence" value="ECO:0007669"/>
    <property type="project" value="TreeGrafter"/>
</dbReference>
<evidence type="ECO:0000256" key="3">
    <source>
        <dbReference type="ARBA" id="ARBA00022692"/>
    </source>
</evidence>
<dbReference type="InterPro" id="IPR013783">
    <property type="entry name" value="Ig-like_fold"/>
</dbReference>
<keyword evidence="16" id="KW-1185">Reference proteome</keyword>
<keyword evidence="4 13" id="KW-0732">Signal</keyword>
<proteinExistence type="predicted"/>
<reference evidence="15" key="1">
    <citation type="submission" date="2023-07" db="EMBL/GenBank/DDBJ databases">
        <title>Chromosome-level Genome Assembly of Striped Snakehead (Channa striata).</title>
        <authorList>
            <person name="Liu H."/>
        </authorList>
    </citation>
    <scope>NUCLEOTIDE SEQUENCE</scope>
    <source>
        <strain evidence="15">Gz</strain>
        <tissue evidence="15">Muscle</tissue>
    </source>
</reference>
<evidence type="ECO:0000256" key="1">
    <source>
        <dbReference type="ARBA" id="ARBA00004251"/>
    </source>
</evidence>
<keyword evidence="7" id="KW-1015">Disulfide bond</keyword>
<dbReference type="GO" id="GO:0009897">
    <property type="term" value="C:external side of plasma membrane"/>
    <property type="evidence" value="ECO:0007669"/>
    <property type="project" value="TreeGrafter"/>
</dbReference>
<keyword evidence="8" id="KW-0675">Receptor</keyword>
<keyword evidence="6 12" id="KW-0472">Membrane</keyword>
<dbReference type="PROSITE" id="PS50835">
    <property type="entry name" value="IG_LIKE"/>
    <property type="match status" value="1"/>
</dbReference>
<dbReference type="GO" id="GO:0071222">
    <property type="term" value="P:cellular response to lipopolysaccharide"/>
    <property type="evidence" value="ECO:0007669"/>
    <property type="project" value="TreeGrafter"/>
</dbReference>
<accession>A0AA88MIU8</accession>
<dbReference type="InterPro" id="IPR053896">
    <property type="entry name" value="BTN3A2-like_Ig-C"/>
</dbReference>
<feature type="signal peptide" evidence="13">
    <location>
        <begin position="1"/>
        <end position="22"/>
    </location>
</feature>
<dbReference type="SUPFAM" id="SSF48726">
    <property type="entry name" value="Immunoglobulin"/>
    <property type="match status" value="1"/>
</dbReference>
<evidence type="ECO:0000256" key="5">
    <source>
        <dbReference type="ARBA" id="ARBA00022989"/>
    </source>
</evidence>
<comment type="subcellular location">
    <subcellularLocation>
        <location evidence="1">Cell membrane</location>
        <topology evidence="1">Single-pass type I membrane protein</topology>
    </subcellularLocation>
</comment>
<keyword evidence="2" id="KW-1003">Cell membrane</keyword>
<gene>
    <name evidence="15" type="ORF">Q5P01_013142</name>
</gene>
<dbReference type="Proteomes" id="UP001187415">
    <property type="component" value="Unassembled WGS sequence"/>
</dbReference>
<organism evidence="15 16">
    <name type="scientific">Channa striata</name>
    <name type="common">Snakehead murrel</name>
    <name type="synonym">Ophicephalus striatus</name>
    <dbReference type="NCBI Taxonomy" id="64152"/>
    <lineage>
        <taxon>Eukaryota</taxon>
        <taxon>Metazoa</taxon>
        <taxon>Chordata</taxon>
        <taxon>Craniata</taxon>
        <taxon>Vertebrata</taxon>
        <taxon>Euteleostomi</taxon>
        <taxon>Actinopterygii</taxon>
        <taxon>Neopterygii</taxon>
        <taxon>Teleostei</taxon>
        <taxon>Neoteleostei</taxon>
        <taxon>Acanthomorphata</taxon>
        <taxon>Anabantaria</taxon>
        <taxon>Anabantiformes</taxon>
        <taxon>Channoidei</taxon>
        <taxon>Channidae</taxon>
        <taxon>Channa</taxon>
    </lineage>
</organism>
<dbReference type="PANTHER" id="PTHR25466">
    <property type="entry name" value="T-LYMPHOCYTE ACTIVATION ANTIGEN"/>
    <property type="match status" value="1"/>
</dbReference>
<evidence type="ECO:0000256" key="6">
    <source>
        <dbReference type="ARBA" id="ARBA00023136"/>
    </source>
</evidence>
<evidence type="ECO:0000256" key="13">
    <source>
        <dbReference type="SAM" id="SignalP"/>
    </source>
</evidence>
<evidence type="ECO:0000256" key="9">
    <source>
        <dbReference type="ARBA" id="ARBA00023180"/>
    </source>
</evidence>
<keyword evidence="3 12" id="KW-0812">Transmembrane</keyword>
<feature type="domain" description="Ig-like" evidence="14">
    <location>
        <begin position="127"/>
        <end position="225"/>
    </location>
</feature>
<dbReference type="GO" id="GO:0042102">
    <property type="term" value="P:positive regulation of T cell proliferation"/>
    <property type="evidence" value="ECO:0007669"/>
    <property type="project" value="TreeGrafter"/>
</dbReference>
<evidence type="ECO:0000256" key="8">
    <source>
        <dbReference type="ARBA" id="ARBA00023170"/>
    </source>
</evidence>
<evidence type="ECO:0000256" key="12">
    <source>
        <dbReference type="SAM" id="Phobius"/>
    </source>
</evidence>
<keyword evidence="9" id="KW-0325">Glycoprotein</keyword>